<evidence type="ECO:0000313" key="4">
    <source>
        <dbReference type="EMBL" id="KGJ97442.1"/>
    </source>
</evidence>
<dbReference type="InterPro" id="IPR002125">
    <property type="entry name" value="CMP_dCMP_dom"/>
</dbReference>
<dbReference type="GO" id="GO:0016787">
    <property type="term" value="F:hydrolase activity"/>
    <property type="evidence" value="ECO:0007669"/>
    <property type="project" value="InterPro"/>
</dbReference>
<keyword evidence="1" id="KW-0479">Metal-binding</keyword>
<protein>
    <submittedName>
        <fullName evidence="4">CMP/dCMP deaminase zinc-binding protein</fullName>
    </submittedName>
</protein>
<dbReference type="SUPFAM" id="SSF53927">
    <property type="entry name" value="Cytidine deaminase-like"/>
    <property type="match status" value="1"/>
</dbReference>
<feature type="domain" description="CMP/dCMP-type deaminase" evidence="3">
    <location>
        <begin position="39"/>
        <end position="155"/>
    </location>
</feature>
<dbReference type="Pfam" id="PF00383">
    <property type="entry name" value="dCMP_cyt_deam_1"/>
    <property type="match status" value="1"/>
</dbReference>
<dbReference type="PATRIC" id="fig|28229.3.peg.184"/>
<evidence type="ECO:0000313" key="5">
    <source>
        <dbReference type="Proteomes" id="UP000029868"/>
    </source>
</evidence>
<dbReference type="OrthoDB" id="9802676at2"/>
<keyword evidence="2" id="KW-0862">Zinc</keyword>
<evidence type="ECO:0000256" key="1">
    <source>
        <dbReference type="ARBA" id="ARBA00022723"/>
    </source>
</evidence>
<dbReference type="InterPro" id="IPR016192">
    <property type="entry name" value="APOBEC/CMP_deaminase_Zn-bd"/>
</dbReference>
<accession>A0A099L5I3</accession>
<evidence type="ECO:0000259" key="3">
    <source>
        <dbReference type="PROSITE" id="PS51747"/>
    </source>
</evidence>
<proteinExistence type="predicted"/>
<dbReference type="Gene3D" id="3.40.140.10">
    <property type="entry name" value="Cytidine Deaminase, domain 2"/>
    <property type="match status" value="1"/>
</dbReference>
<dbReference type="PANTHER" id="PTHR11079">
    <property type="entry name" value="CYTOSINE DEAMINASE FAMILY MEMBER"/>
    <property type="match status" value="1"/>
</dbReference>
<reference evidence="4 5" key="1">
    <citation type="submission" date="2014-08" db="EMBL/GenBank/DDBJ databases">
        <title>Genomic and Phenotypic Diversity of Colwellia psychrerythraea strains from Disparate Marine Basins.</title>
        <authorList>
            <person name="Techtmann S.M."/>
            <person name="Stelling S.C."/>
            <person name="Utturkar S.M."/>
            <person name="Alshibli N."/>
            <person name="Harris A."/>
            <person name="Brown S.D."/>
            <person name="Hazen T.C."/>
        </authorList>
    </citation>
    <scope>NUCLEOTIDE SEQUENCE [LARGE SCALE GENOMIC DNA]</scope>
    <source>
        <strain evidence="4 5">GAB14E</strain>
    </source>
</reference>
<dbReference type="CDD" id="cd01285">
    <property type="entry name" value="nucleoside_deaminase"/>
    <property type="match status" value="1"/>
</dbReference>
<dbReference type="PROSITE" id="PS00903">
    <property type="entry name" value="CYT_DCMP_DEAMINASES_1"/>
    <property type="match status" value="1"/>
</dbReference>
<dbReference type="EMBL" id="JQEC01000002">
    <property type="protein sequence ID" value="KGJ97442.1"/>
    <property type="molecule type" value="Genomic_DNA"/>
</dbReference>
<comment type="caution">
    <text evidence="4">The sequence shown here is derived from an EMBL/GenBank/DDBJ whole genome shotgun (WGS) entry which is preliminary data.</text>
</comment>
<gene>
    <name evidence="4" type="ORF">GAB14E_1031</name>
</gene>
<organism evidence="4 5">
    <name type="scientific">Colwellia psychrerythraea</name>
    <name type="common">Vibrio psychroerythus</name>
    <dbReference type="NCBI Taxonomy" id="28229"/>
    <lineage>
        <taxon>Bacteria</taxon>
        <taxon>Pseudomonadati</taxon>
        <taxon>Pseudomonadota</taxon>
        <taxon>Gammaproteobacteria</taxon>
        <taxon>Alteromonadales</taxon>
        <taxon>Colwelliaceae</taxon>
        <taxon>Colwellia</taxon>
    </lineage>
</organism>
<name>A0A099L5I3_COLPS</name>
<dbReference type="GO" id="GO:0008270">
    <property type="term" value="F:zinc ion binding"/>
    <property type="evidence" value="ECO:0007669"/>
    <property type="project" value="InterPro"/>
</dbReference>
<evidence type="ECO:0000256" key="2">
    <source>
        <dbReference type="ARBA" id="ARBA00022833"/>
    </source>
</evidence>
<dbReference type="AlphaFoldDB" id="A0A099L5I3"/>
<sequence length="205" mass="22483">MKTLFDKHTNKSATVLNTIAHMPTHSLPVLLDSDFTLGLTDSDFMRIAVLLAQKSYDEGGCPIGAVIIDNKTRKIVGKGHNTLIQEDHPYNHGETSAMRDAGRIDFSRTSLFTSLSPCDVCATLLYMRGVSRVVVGDVTNASGNEALLRDKGIQVDILEDQQGISLYSNFRQEKPDQDIEDWQGVSALSNHNSSLKSDSLESDQA</sequence>
<dbReference type="PANTHER" id="PTHR11079:SF179">
    <property type="entry name" value="TRNA(ADENINE(34)) DEAMINASE, CHLOROPLASTIC"/>
    <property type="match status" value="1"/>
</dbReference>
<dbReference type="PROSITE" id="PS51747">
    <property type="entry name" value="CYT_DCMP_DEAMINASES_2"/>
    <property type="match status" value="1"/>
</dbReference>
<dbReference type="InterPro" id="IPR016193">
    <property type="entry name" value="Cytidine_deaminase-like"/>
</dbReference>
<dbReference type="Proteomes" id="UP000029868">
    <property type="component" value="Unassembled WGS sequence"/>
</dbReference>
<dbReference type="RefSeq" id="WP_052093366.1">
    <property type="nucleotide sequence ID" value="NZ_JQEC01000002.1"/>
</dbReference>